<name>A0A0N4XQ78_NIPBR</name>
<evidence type="ECO:0000256" key="6">
    <source>
        <dbReference type="ARBA" id="ARBA00023180"/>
    </source>
</evidence>
<dbReference type="PROSITE" id="PS00010">
    <property type="entry name" value="ASX_HYDROXYL"/>
    <property type="match status" value="1"/>
</dbReference>
<dbReference type="SUPFAM" id="SSF57196">
    <property type="entry name" value="EGF/Laminin"/>
    <property type="match status" value="1"/>
</dbReference>
<dbReference type="Gene3D" id="2.10.70.10">
    <property type="entry name" value="Complement Module, domain 1"/>
    <property type="match status" value="1"/>
</dbReference>
<keyword evidence="6" id="KW-0325">Glycoprotein</keyword>
<evidence type="ECO:0000259" key="10">
    <source>
        <dbReference type="PROSITE" id="PS50923"/>
    </source>
</evidence>
<evidence type="ECO:0000256" key="3">
    <source>
        <dbReference type="ARBA" id="ARBA00022737"/>
    </source>
</evidence>
<feature type="domain" description="Sushi" evidence="10">
    <location>
        <begin position="1"/>
        <end position="58"/>
    </location>
</feature>
<dbReference type="InterPro" id="IPR001881">
    <property type="entry name" value="EGF-like_Ca-bd_dom"/>
</dbReference>
<evidence type="ECO:0000259" key="9">
    <source>
        <dbReference type="PROSITE" id="PS50026"/>
    </source>
</evidence>
<evidence type="ECO:0000313" key="11">
    <source>
        <dbReference type="WBParaSite" id="NBR_0000468001-mRNA-1"/>
    </source>
</evidence>
<keyword evidence="5" id="KW-1015">Disulfide bond</keyword>
<dbReference type="Pfam" id="PF07645">
    <property type="entry name" value="EGF_CA"/>
    <property type="match status" value="1"/>
</dbReference>
<dbReference type="InterPro" id="IPR000152">
    <property type="entry name" value="EGF-type_Asp/Asn_hydroxyl_site"/>
</dbReference>
<evidence type="ECO:0000256" key="1">
    <source>
        <dbReference type="ARBA" id="ARBA00022536"/>
    </source>
</evidence>
<keyword evidence="1 7" id="KW-0245">EGF-like domain</keyword>
<evidence type="ECO:0000256" key="5">
    <source>
        <dbReference type="ARBA" id="ARBA00023157"/>
    </source>
</evidence>
<sequence length="196" mass="21072">LTCSSLPRIANGRLSLPQPFQFGDAARVHCDPGFRADGPEEVKCLANQSLSIVPSCRDVDECAEGTAQCQDTSTQCINLPGGYTCQCLSGFQPQLVCPSPSVLTPSNVATSSQPVLPAVLSTTGWCANESDTLKSVTMHFVVPKVIEKIRFGKTPKGEVTSIKIRYSEEEGRPLRELAVDGKSVGFIAFIFSFTQL</sequence>
<dbReference type="CDD" id="cd00033">
    <property type="entry name" value="CCP"/>
    <property type="match status" value="1"/>
</dbReference>
<dbReference type="Pfam" id="PF00084">
    <property type="entry name" value="Sushi"/>
    <property type="match status" value="1"/>
</dbReference>
<dbReference type="SMART" id="SM00032">
    <property type="entry name" value="CCP"/>
    <property type="match status" value="1"/>
</dbReference>
<dbReference type="PROSITE" id="PS01187">
    <property type="entry name" value="EGF_CA"/>
    <property type="match status" value="1"/>
</dbReference>
<comment type="caution">
    <text evidence="7">Lacks conserved residue(s) required for the propagation of feature annotation.</text>
</comment>
<dbReference type="InterPro" id="IPR000742">
    <property type="entry name" value="EGF"/>
</dbReference>
<dbReference type="PANTHER" id="PTHR24039:SF28">
    <property type="entry name" value="EGF-LIKE DOMAIN-CONTAINING PROTEIN"/>
    <property type="match status" value="1"/>
</dbReference>
<organism evidence="11">
    <name type="scientific">Nippostrongylus brasiliensis</name>
    <name type="common">Rat hookworm</name>
    <dbReference type="NCBI Taxonomy" id="27835"/>
    <lineage>
        <taxon>Eukaryota</taxon>
        <taxon>Metazoa</taxon>
        <taxon>Ecdysozoa</taxon>
        <taxon>Nematoda</taxon>
        <taxon>Chromadorea</taxon>
        <taxon>Rhabditida</taxon>
        <taxon>Rhabditina</taxon>
        <taxon>Rhabditomorpha</taxon>
        <taxon>Strongyloidea</taxon>
        <taxon>Heligmosomidae</taxon>
        <taxon>Nippostrongylus</taxon>
    </lineage>
</organism>
<dbReference type="PANTHER" id="PTHR24039">
    <property type="entry name" value="FIBRILLIN-RELATED"/>
    <property type="match status" value="1"/>
</dbReference>
<keyword evidence="8" id="KW-0768">Sushi</keyword>
<dbReference type="SUPFAM" id="SSF57535">
    <property type="entry name" value="Complement control module/SCR domain"/>
    <property type="match status" value="1"/>
</dbReference>
<dbReference type="InterPro" id="IPR000436">
    <property type="entry name" value="Sushi_SCR_CCP_dom"/>
</dbReference>
<dbReference type="WBParaSite" id="NBR_0000468001-mRNA-1">
    <property type="protein sequence ID" value="NBR_0000468001-mRNA-1"/>
    <property type="gene ID" value="NBR_0000468001"/>
</dbReference>
<keyword evidence="4" id="KW-0106">Calcium</keyword>
<dbReference type="PROSITE" id="PS50923">
    <property type="entry name" value="SUSHI"/>
    <property type="match status" value="1"/>
</dbReference>
<evidence type="ECO:0000256" key="7">
    <source>
        <dbReference type="PROSITE-ProRule" id="PRU00076"/>
    </source>
</evidence>
<evidence type="ECO:0000256" key="2">
    <source>
        <dbReference type="ARBA" id="ARBA00022729"/>
    </source>
</evidence>
<reference evidence="11" key="1">
    <citation type="submission" date="2017-02" db="UniProtKB">
        <authorList>
            <consortium name="WormBaseParasite"/>
        </authorList>
    </citation>
    <scope>IDENTIFICATION</scope>
</reference>
<dbReference type="Gene3D" id="2.10.25.10">
    <property type="entry name" value="Laminin"/>
    <property type="match status" value="1"/>
</dbReference>
<dbReference type="SMART" id="SM00179">
    <property type="entry name" value="EGF_CA"/>
    <property type="match status" value="1"/>
</dbReference>
<dbReference type="FunFam" id="2.10.25.10:FF:000038">
    <property type="entry name" value="Fibrillin 2"/>
    <property type="match status" value="1"/>
</dbReference>
<keyword evidence="2" id="KW-0732">Signal</keyword>
<dbReference type="GO" id="GO:0005509">
    <property type="term" value="F:calcium ion binding"/>
    <property type="evidence" value="ECO:0007669"/>
    <property type="project" value="InterPro"/>
</dbReference>
<keyword evidence="3" id="KW-0677">Repeat</keyword>
<dbReference type="PROSITE" id="PS50026">
    <property type="entry name" value="EGF_3"/>
    <property type="match status" value="1"/>
</dbReference>
<dbReference type="InterPro" id="IPR049883">
    <property type="entry name" value="NOTCH1_EGF-like"/>
</dbReference>
<accession>A0A0N4XQ78</accession>
<dbReference type="AlphaFoldDB" id="A0A0N4XQ78"/>
<proteinExistence type="predicted"/>
<dbReference type="InterPro" id="IPR018097">
    <property type="entry name" value="EGF_Ca-bd_CS"/>
</dbReference>
<dbReference type="CDD" id="cd00054">
    <property type="entry name" value="EGF_CA"/>
    <property type="match status" value="1"/>
</dbReference>
<evidence type="ECO:0000256" key="8">
    <source>
        <dbReference type="PROSITE-ProRule" id="PRU00302"/>
    </source>
</evidence>
<dbReference type="InterPro" id="IPR035976">
    <property type="entry name" value="Sushi/SCR/CCP_sf"/>
</dbReference>
<evidence type="ECO:0000256" key="4">
    <source>
        <dbReference type="ARBA" id="ARBA00022837"/>
    </source>
</evidence>
<protein>
    <submittedName>
        <fullName evidence="11">EGF-like domain-containing protein</fullName>
    </submittedName>
</protein>
<feature type="domain" description="EGF-like" evidence="9">
    <location>
        <begin position="58"/>
        <end position="98"/>
    </location>
</feature>
<dbReference type="PROSITE" id="PS01186">
    <property type="entry name" value="EGF_2"/>
    <property type="match status" value="1"/>
</dbReference>